<evidence type="ECO:0000313" key="2">
    <source>
        <dbReference type="Proteomes" id="UP001165064"/>
    </source>
</evidence>
<accession>A0ACB5UBC0</accession>
<keyword evidence="2" id="KW-1185">Reference proteome</keyword>
<sequence length="179" mass="20700">MVPYQQQPLVQQQQPLYNPYPNTMQYYGQPYQQIPGMPQTAMGGYGAANGMNMMAGPIIPPKPHTPKVSYVWWEDQNVQCYVWEYNGVLVLRRSDNDMINGTKMLNTKGITRGRRTGMLKNEKIRHVIKYGSMPFIGIWIPLERAKMYAKREGTYEGLKPIFDENIKDHVEKKLGDKDL</sequence>
<organism evidence="1 2">
    <name type="scientific">Ambrosiozyma monospora</name>
    <name type="common">Yeast</name>
    <name type="synonym">Endomycopsis monosporus</name>
    <dbReference type="NCBI Taxonomy" id="43982"/>
    <lineage>
        <taxon>Eukaryota</taxon>
        <taxon>Fungi</taxon>
        <taxon>Dikarya</taxon>
        <taxon>Ascomycota</taxon>
        <taxon>Saccharomycotina</taxon>
        <taxon>Pichiomycetes</taxon>
        <taxon>Pichiales</taxon>
        <taxon>Pichiaceae</taxon>
        <taxon>Ambrosiozyma</taxon>
    </lineage>
</organism>
<evidence type="ECO:0000313" key="1">
    <source>
        <dbReference type="EMBL" id="GMF07354.1"/>
    </source>
</evidence>
<gene>
    <name evidence="1" type="ORF">Amon02_001286600</name>
</gene>
<dbReference type="Proteomes" id="UP001165064">
    <property type="component" value="Unassembled WGS sequence"/>
</dbReference>
<reference evidence="1" key="1">
    <citation type="submission" date="2023-04" db="EMBL/GenBank/DDBJ databases">
        <title>Ambrosiozyma monospora NBRC 10751.</title>
        <authorList>
            <person name="Ichikawa N."/>
            <person name="Sato H."/>
            <person name="Tonouchi N."/>
        </authorList>
    </citation>
    <scope>NUCLEOTIDE SEQUENCE</scope>
    <source>
        <strain evidence="1">NBRC 10751</strain>
    </source>
</reference>
<dbReference type="EMBL" id="BSXS01016148">
    <property type="protein sequence ID" value="GMF07354.1"/>
    <property type="molecule type" value="Genomic_DNA"/>
</dbReference>
<name>A0ACB5UBC0_AMBMO</name>
<comment type="caution">
    <text evidence="1">The sequence shown here is derived from an EMBL/GenBank/DDBJ whole genome shotgun (WGS) entry which is preliminary data.</text>
</comment>
<proteinExistence type="predicted"/>
<protein>
    <submittedName>
        <fullName evidence="1">Unnamed protein product</fullName>
    </submittedName>
</protein>